<sequence length="303" mass="34003">MAGRRKDISNPASTGGIGPLFEARVQATFVGLMLTGGCSPLLRPWPINKIKLQGKVDGFDTDDLIVFVKDKESSEQRKLLAQIKHSLSISKKDPTFAEVIQAAWDDFHGDVFKKDKDAIALITGPLSQKDFHNTKWLLEQARVTEDCDEFLERLKKAKFSPPYCVEKYDAFKHQISSVNGGRTVSDEDVYDFLSAFHLLGYDLGGQLGVVQSLLHSHIGQLSDQLPDLVWSKLVEFVQEWNKSAGTIVLEKVPKDIVELFRKKITHMPRGVYVEPKDQPTTNLSNYPNHDVLAILNLIGGWNE</sequence>
<reference evidence="1 2" key="1">
    <citation type="submission" date="2020-10" db="EMBL/GenBank/DDBJ databases">
        <title>Phylogeny of dyella-like bacteria.</title>
        <authorList>
            <person name="Fu J."/>
        </authorList>
    </citation>
    <scope>NUCLEOTIDE SEQUENCE [LARGE SCALE GENOMIC DNA]</scope>
    <source>
        <strain evidence="1 2">DHG40</strain>
    </source>
</reference>
<dbReference type="EMBL" id="JADIKI010000022">
    <property type="protein sequence ID" value="MFK2854876.1"/>
    <property type="molecule type" value="Genomic_DNA"/>
</dbReference>
<name>A0ABW8IKT0_9GAMM</name>
<dbReference type="Proteomes" id="UP001620409">
    <property type="component" value="Unassembled WGS sequence"/>
</dbReference>
<keyword evidence="2" id="KW-1185">Reference proteome</keyword>
<comment type="caution">
    <text evidence="1">The sequence shown here is derived from an EMBL/GenBank/DDBJ whole genome shotgun (WGS) entry which is preliminary data.</text>
</comment>
<evidence type="ECO:0000313" key="2">
    <source>
        <dbReference type="Proteomes" id="UP001620409"/>
    </source>
</evidence>
<proteinExistence type="predicted"/>
<protein>
    <submittedName>
        <fullName evidence="1">Uncharacterized protein</fullName>
    </submittedName>
</protein>
<dbReference type="RefSeq" id="WP_380010188.1">
    <property type="nucleotide sequence ID" value="NZ_JADIKI010000022.1"/>
</dbReference>
<organism evidence="1 2">
    <name type="scientific">Dyella humi</name>
    <dbReference type="NCBI Taxonomy" id="1770547"/>
    <lineage>
        <taxon>Bacteria</taxon>
        <taxon>Pseudomonadati</taxon>
        <taxon>Pseudomonadota</taxon>
        <taxon>Gammaproteobacteria</taxon>
        <taxon>Lysobacterales</taxon>
        <taxon>Rhodanobacteraceae</taxon>
        <taxon>Dyella</taxon>
    </lineage>
</organism>
<accession>A0ABW8IKT0</accession>
<evidence type="ECO:0000313" key="1">
    <source>
        <dbReference type="EMBL" id="MFK2854876.1"/>
    </source>
</evidence>
<gene>
    <name evidence="1" type="ORF">ISP18_09770</name>
</gene>